<name>A0A6M3J6Z5_9ZZZZ</name>
<dbReference type="EMBL" id="MT141906">
    <property type="protein sequence ID" value="QJA71865.1"/>
    <property type="molecule type" value="Genomic_DNA"/>
</dbReference>
<dbReference type="AlphaFoldDB" id="A0A6M3J6Z5"/>
<organism evidence="1">
    <name type="scientific">viral metagenome</name>
    <dbReference type="NCBI Taxonomy" id="1070528"/>
    <lineage>
        <taxon>unclassified sequences</taxon>
        <taxon>metagenomes</taxon>
        <taxon>organismal metagenomes</taxon>
    </lineage>
</organism>
<sequence>MLDIIHGYLADNVKIDKIADYAAAATDAVTSSELDMQDYDAVTFLGSFGTAATNNTLTLYHSATSGAEVASSAVTTPASSDEDQVLDVQHPIYRYVKCVATRGTSSTLEYLVAIRYKSRSKAIENETAGTQSVDKFDAPASA</sequence>
<reference evidence="1" key="1">
    <citation type="submission" date="2020-03" db="EMBL/GenBank/DDBJ databases">
        <title>The deep terrestrial virosphere.</title>
        <authorList>
            <person name="Holmfeldt K."/>
            <person name="Nilsson E."/>
            <person name="Simone D."/>
            <person name="Lopez-Fernandez M."/>
            <person name="Wu X."/>
            <person name="de Brujin I."/>
            <person name="Lundin D."/>
            <person name="Andersson A."/>
            <person name="Bertilsson S."/>
            <person name="Dopson M."/>
        </authorList>
    </citation>
    <scope>NUCLEOTIDE SEQUENCE</scope>
    <source>
        <strain evidence="2">MM415A03015</strain>
        <strain evidence="1">MM415B00382</strain>
    </source>
</reference>
<evidence type="ECO:0000313" key="1">
    <source>
        <dbReference type="EMBL" id="QJA65676.1"/>
    </source>
</evidence>
<accession>A0A6M3J6Z5</accession>
<dbReference type="EMBL" id="MT141542">
    <property type="protein sequence ID" value="QJA65676.1"/>
    <property type="molecule type" value="Genomic_DNA"/>
</dbReference>
<evidence type="ECO:0000313" key="2">
    <source>
        <dbReference type="EMBL" id="QJA71865.1"/>
    </source>
</evidence>
<protein>
    <submittedName>
        <fullName evidence="1">Uncharacterized protein</fullName>
    </submittedName>
</protein>
<proteinExistence type="predicted"/>
<gene>
    <name evidence="2" type="ORF">MM415A03015_0002</name>
    <name evidence="1" type="ORF">MM415B00382_0066</name>
</gene>